<dbReference type="PANTHER" id="PTHR45648">
    <property type="entry name" value="GDSL LIPASE/ACYLHYDROLASE FAMILY PROTEIN (AFU_ORTHOLOGUE AFUA_4G14700)"/>
    <property type="match status" value="1"/>
</dbReference>
<dbReference type="OMA" id="LACYIFQ"/>
<dbReference type="Gene3D" id="3.40.50.1110">
    <property type="entry name" value="SGNH hydrolase"/>
    <property type="match status" value="1"/>
</dbReference>
<feature type="signal peptide" evidence="2">
    <location>
        <begin position="1"/>
        <end position="22"/>
    </location>
</feature>
<accession>K7LMJ7</accession>
<evidence type="ECO:0000256" key="1">
    <source>
        <dbReference type="ARBA" id="ARBA00022801"/>
    </source>
</evidence>
<feature type="chain" id="PRO_5014581306" description="GDSL esterase/lipase" evidence="2">
    <location>
        <begin position="23"/>
        <end position="137"/>
    </location>
</feature>
<dbReference type="InterPro" id="IPR051058">
    <property type="entry name" value="GDSL_Est/Lipase"/>
</dbReference>
<organism evidence="4">
    <name type="scientific">Glycine max</name>
    <name type="common">Soybean</name>
    <name type="synonym">Glycine hispida</name>
    <dbReference type="NCBI Taxonomy" id="3847"/>
    <lineage>
        <taxon>Eukaryota</taxon>
        <taxon>Viridiplantae</taxon>
        <taxon>Streptophyta</taxon>
        <taxon>Embryophyta</taxon>
        <taxon>Tracheophyta</taxon>
        <taxon>Spermatophyta</taxon>
        <taxon>Magnoliopsida</taxon>
        <taxon>eudicotyledons</taxon>
        <taxon>Gunneridae</taxon>
        <taxon>Pentapetalae</taxon>
        <taxon>rosids</taxon>
        <taxon>fabids</taxon>
        <taxon>Fabales</taxon>
        <taxon>Fabaceae</taxon>
        <taxon>Papilionoideae</taxon>
        <taxon>50 kb inversion clade</taxon>
        <taxon>NPAAA clade</taxon>
        <taxon>indigoferoid/millettioid clade</taxon>
        <taxon>Phaseoleae</taxon>
        <taxon>Glycine</taxon>
        <taxon>Glycine subgen. Soja</taxon>
    </lineage>
</organism>
<evidence type="ECO:0008006" key="6">
    <source>
        <dbReference type="Google" id="ProtNLM"/>
    </source>
</evidence>
<keyword evidence="1" id="KW-0378">Hydrolase</keyword>
<dbReference type="GO" id="GO:0016787">
    <property type="term" value="F:hydrolase activity"/>
    <property type="evidence" value="ECO:0007669"/>
    <property type="project" value="UniProtKB-KW"/>
</dbReference>
<keyword evidence="5" id="KW-1185">Reference proteome</keyword>
<evidence type="ECO:0000313" key="4">
    <source>
        <dbReference type="EnsemblPlants" id="KRH27826"/>
    </source>
</evidence>
<reference evidence="3" key="3">
    <citation type="submission" date="2018-07" db="EMBL/GenBank/DDBJ databases">
        <title>WGS assembly of Glycine max.</title>
        <authorList>
            <person name="Schmutz J."/>
            <person name="Cannon S."/>
            <person name="Schlueter J."/>
            <person name="Ma J."/>
            <person name="Mitros T."/>
            <person name="Nelson W."/>
            <person name="Hyten D."/>
            <person name="Song Q."/>
            <person name="Thelen J."/>
            <person name="Cheng J."/>
            <person name="Xu D."/>
            <person name="Hellsten U."/>
            <person name="May G."/>
            <person name="Yu Y."/>
            <person name="Sakurai T."/>
            <person name="Umezawa T."/>
            <person name="Bhattacharyya M."/>
            <person name="Sandhu D."/>
            <person name="Valliyodan B."/>
            <person name="Lindquist E."/>
            <person name="Peto M."/>
            <person name="Grant D."/>
            <person name="Shu S."/>
            <person name="Goodstein D."/>
            <person name="Barry K."/>
            <person name="Futrell-Griggs M."/>
            <person name="Abernathy B."/>
            <person name="Du J."/>
            <person name="Tian Z."/>
            <person name="Zhu L."/>
            <person name="Gill N."/>
            <person name="Joshi T."/>
            <person name="Libault M."/>
            <person name="Sethuraman A."/>
            <person name="Zhang X."/>
            <person name="Shinozaki K."/>
            <person name="Nguyen H."/>
            <person name="Wing R."/>
            <person name="Cregan P."/>
            <person name="Specht J."/>
            <person name="Grimwood J."/>
            <person name="Rokhsar D."/>
            <person name="Stacey G."/>
            <person name="Shoemaker R."/>
            <person name="Jackson S."/>
        </authorList>
    </citation>
    <scope>NUCLEOTIDE SEQUENCE</scope>
    <source>
        <tissue evidence="3">Callus</tissue>
    </source>
</reference>
<dbReference type="AlphaFoldDB" id="K7LMJ7"/>
<dbReference type="Proteomes" id="UP000008827">
    <property type="component" value="Chromosome 11"/>
</dbReference>
<dbReference type="Gramene" id="KRH27826">
    <property type="protein sequence ID" value="KRH27826"/>
    <property type="gene ID" value="GLYMA_11G016500"/>
</dbReference>
<dbReference type="HOGENOM" id="CLU_1868813_0_0_1"/>
<evidence type="ECO:0000313" key="3">
    <source>
        <dbReference type="EMBL" id="KRH27826.1"/>
    </source>
</evidence>
<evidence type="ECO:0000256" key="2">
    <source>
        <dbReference type="SAM" id="SignalP"/>
    </source>
</evidence>
<keyword evidence="2" id="KW-0732">Signal</keyword>
<name>K7LMJ7_SOYBN</name>
<proteinExistence type="predicted"/>
<sequence>MGRRRFLAKIGTGFLLAFGSRALLQFQDPPPPSTAPFSSHVPLAPALFVIGDSSVDCGTNNFLGTFARAPITFLTEKISTPTNPPEDSPTEGSPSIILRLGLPFVPSYLVQTGVVEDMIKGVNYASAGAGIILSSGS</sequence>
<evidence type="ECO:0000313" key="5">
    <source>
        <dbReference type="Proteomes" id="UP000008827"/>
    </source>
</evidence>
<dbReference type="InterPro" id="IPR036514">
    <property type="entry name" value="SGNH_hydro_sf"/>
</dbReference>
<gene>
    <name evidence="3" type="ORF">GLYMA_11G016500</name>
</gene>
<dbReference type="InParanoid" id="K7LMJ7"/>
<protein>
    <recommendedName>
        <fullName evidence="6">GDSL esterase/lipase</fullName>
    </recommendedName>
</protein>
<dbReference type="STRING" id="3847.K7LMJ7"/>
<reference evidence="4" key="2">
    <citation type="submission" date="2018-02" db="UniProtKB">
        <authorList>
            <consortium name="EnsemblPlants"/>
        </authorList>
    </citation>
    <scope>IDENTIFICATION</scope>
    <source>
        <strain evidence="4">Williams 82</strain>
    </source>
</reference>
<reference evidence="3 4" key="1">
    <citation type="journal article" date="2010" name="Nature">
        <title>Genome sequence of the palaeopolyploid soybean.</title>
        <authorList>
            <person name="Schmutz J."/>
            <person name="Cannon S.B."/>
            <person name="Schlueter J."/>
            <person name="Ma J."/>
            <person name="Mitros T."/>
            <person name="Nelson W."/>
            <person name="Hyten D.L."/>
            <person name="Song Q."/>
            <person name="Thelen J.J."/>
            <person name="Cheng J."/>
            <person name="Xu D."/>
            <person name="Hellsten U."/>
            <person name="May G.D."/>
            <person name="Yu Y."/>
            <person name="Sakurai T."/>
            <person name="Umezawa T."/>
            <person name="Bhattacharyya M.K."/>
            <person name="Sandhu D."/>
            <person name="Valliyodan B."/>
            <person name="Lindquist E."/>
            <person name="Peto M."/>
            <person name="Grant D."/>
            <person name="Shu S."/>
            <person name="Goodstein D."/>
            <person name="Barry K."/>
            <person name="Futrell-Griggs M."/>
            <person name="Abernathy B."/>
            <person name="Du J."/>
            <person name="Tian Z."/>
            <person name="Zhu L."/>
            <person name="Gill N."/>
            <person name="Joshi T."/>
            <person name="Libault M."/>
            <person name="Sethuraman A."/>
            <person name="Zhang X.-C."/>
            <person name="Shinozaki K."/>
            <person name="Nguyen H.T."/>
            <person name="Wing R.A."/>
            <person name="Cregan P."/>
            <person name="Specht J."/>
            <person name="Grimwood J."/>
            <person name="Rokhsar D."/>
            <person name="Stacey G."/>
            <person name="Shoemaker R.C."/>
            <person name="Jackson S.A."/>
        </authorList>
    </citation>
    <scope>NUCLEOTIDE SEQUENCE [LARGE SCALE GENOMIC DNA]</scope>
    <source>
        <strain evidence="4">cv. Williams 82</strain>
        <tissue evidence="3">Callus</tissue>
    </source>
</reference>
<dbReference type="EMBL" id="CM000844">
    <property type="protein sequence ID" value="KRH27826.1"/>
    <property type="molecule type" value="Genomic_DNA"/>
</dbReference>
<dbReference type="PANTHER" id="PTHR45648:SF13">
    <property type="entry name" value="OS02G0290900 PROTEIN"/>
    <property type="match status" value="1"/>
</dbReference>
<dbReference type="PaxDb" id="3847-GLYMA11G01891.1"/>
<dbReference type="EnsemblPlants" id="KRH27826">
    <property type="protein sequence ID" value="KRH27826"/>
    <property type="gene ID" value="GLYMA_11G016500"/>
</dbReference>